<dbReference type="Pfam" id="PF18142">
    <property type="entry name" value="SLATT_fungal"/>
    <property type="match status" value="1"/>
</dbReference>
<dbReference type="RefSeq" id="XP_033455056.1">
    <property type="nucleotide sequence ID" value="XM_033600592.1"/>
</dbReference>
<name>A0A6J3LQ93_9PEZI</name>
<accession>A0A6J3LQ93</accession>
<reference evidence="4" key="2">
    <citation type="submission" date="2020-04" db="EMBL/GenBank/DDBJ databases">
        <authorList>
            <consortium name="NCBI Genome Project"/>
        </authorList>
    </citation>
    <scope>NUCLEOTIDE SEQUENCE</scope>
    <source>
        <strain evidence="4">CBS 342.82</strain>
    </source>
</reference>
<keyword evidence="1" id="KW-0472">Membrane</keyword>
<dbReference type="OrthoDB" id="4472872at2759"/>
<protein>
    <recommendedName>
        <fullName evidence="2">SMODS and SLOG-associating 2TM effector domain-containing protein</fullName>
    </recommendedName>
</protein>
<evidence type="ECO:0000256" key="1">
    <source>
        <dbReference type="SAM" id="Phobius"/>
    </source>
</evidence>
<keyword evidence="3" id="KW-1185">Reference proteome</keyword>
<feature type="non-terminal residue" evidence="4">
    <location>
        <position position="134"/>
    </location>
</feature>
<dbReference type="GeneID" id="54358392"/>
<evidence type="ECO:0000313" key="3">
    <source>
        <dbReference type="Proteomes" id="UP000504637"/>
    </source>
</evidence>
<feature type="transmembrane region" description="Helical" evidence="1">
    <location>
        <begin position="29"/>
        <end position="50"/>
    </location>
</feature>
<feature type="non-terminal residue" evidence="4">
    <location>
        <position position="1"/>
    </location>
</feature>
<reference evidence="4" key="1">
    <citation type="submission" date="2020-01" db="EMBL/GenBank/DDBJ databases">
        <authorList>
            <consortium name="DOE Joint Genome Institute"/>
            <person name="Haridas S."/>
            <person name="Albert R."/>
            <person name="Binder M."/>
            <person name="Bloem J."/>
            <person name="Labutti K."/>
            <person name="Salamov A."/>
            <person name="Andreopoulos B."/>
            <person name="Baker S.E."/>
            <person name="Barry K."/>
            <person name="Bills G."/>
            <person name="Bluhm B.H."/>
            <person name="Cannon C."/>
            <person name="Castanera R."/>
            <person name="Culley D.E."/>
            <person name="Daum C."/>
            <person name="Ezra D."/>
            <person name="Gonzalez J.B."/>
            <person name="Henrissat B."/>
            <person name="Kuo A."/>
            <person name="Liang C."/>
            <person name="Lipzen A."/>
            <person name="Lutzoni F."/>
            <person name="Magnuson J."/>
            <person name="Mondo S."/>
            <person name="Nolan M."/>
            <person name="Ohm R."/>
            <person name="Pangilinan J."/>
            <person name="Park H.-J."/>
            <person name="Ramirez L."/>
            <person name="Alfaro M."/>
            <person name="Sun H."/>
            <person name="Tritt A."/>
            <person name="Yoshinaga Y."/>
            <person name="Zwiers L.-H."/>
            <person name="Turgeon B.G."/>
            <person name="Goodwin S.B."/>
            <person name="Spatafora J.W."/>
            <person name="Crous P.W."/>
            <person name="Grigoriev I.V."/>
        </authorList>
    </citation>
    <scope>NUCLEOTIDE SEQUENCE</scope>
    <source>
        <strain evidence="4">CBS 342.82</strain>
    </source>
</reference>
<evidence type="ECO:0000313" key="4">
    <source>
        <dbReference type="RefSeq" id="XP_033455056.1"/>
    </source>
</evidence>
<feature type="domain" description="SMODS and SLOG-associating 2TM effector" evidence="2">
    <location>
        <begin position="11"/>
        <end position="128"/>
    </location>
</feature>
<keyword evidence="1" id="KW-0812">Transmembrane</keyword>
<evidence type="ECO:0000259" key="2">
    <source>
        <dbReference type="Pfam" id="PF18142"/>
    </source>
</evidence>
<organism evidence="4">
    <name type="scientific">Dissoconium aciculare CBS 342.82</name>
    <dbReference type="NCBI Taxonomy" id="1314786"/>
    <lineage>
        <taxon>Eukaryota</taxon>
        <taxon>Fungi</taxon>
        <taxon>Dikarya</taxon>
        <taxon>Ascomycota</taxon>
        <taxon>Pezizomycotina</taxon>
        <taxon>Dothideomycetes</taxon>
        <taxon>Dothideomycetidae</taxon>
        <taxon>Mycosphaerellales</taxon>
        <taxon>Dissoconiaceae</taxon>
        <taxon>Dissoconium</taxon>
    </lineage>
</organism>
<keyword evidence="1" id="KW-1133">Transmembrane helix</keyword>
<proteinExistence type="predicted"/>
<dbReference type="AlphaFoldDB" id="A0A6J3LQ93"/>
<dbReference type="Proteomes" id="UP000504637">
    <property type="component" value="Unplaced"/>
</dbReference>
<feature type="transmembrane region" description="Helical" evidence="1">
    <location>
        <begin position="56"/>
        <end position="74"/>
    </location>
</feature>
<dbReference type="InterPro" id="IPR041622">
    <property type="entry name" value="SLATT_fungi"/>
</dbReference>
<sequence length="134" mass="14736">RPAPNTGVYARVCTAELKCKNNYKNASRLINSCLGLQIVVAAALTALGAADGSRSAITVFGAINTIIAGFLTYLKGSGLPNRLRYYQHEWSIVREYIEQRERDLSCGQAFDVMAEVALIRQMFESVKTDVESSQ</sequence>
<gene>
    <name evidence="4" type="ORF">K489DRAFT_307567</name>
</gene>
<dbReference type="NCBIfam" id="NF033635">
    <property type="entry name" value="SLATT_fungal"/>
    <property type="match status" value="1"/>
</dbReference>
<dbReference type="PANTHER" id="PTHR38793">
    <property type="entry name" value="SLATT_FUNGAL DOMAIN-CONTAINING PROTEIN-RELATED"/>
    <property type="match status" value="1"/>
</dbReference>
<reference evidence="4" key="3">
    <citation type="submission" date="2025-08" db="UniProtKB">
        <authorList>
            <consortium name="RefSeq"/>
        </authorList>
    </citation>
    <scope>IDENTIFICATION</scope>
    <source>
        <strain evidence="4">CBS 342.82</strain>
    </source>
</reference>
<dbReference type="PANTHER" id="PTHR38793:SF3">
    <property type="entry name" value="SMODS AND SLOG-ASSOCIATING 2TM EFFECTOR DOMAIN-CONTAINING PROTEIN"/>
    <property type="match status" value="1"/>
</dbReference>